<gene>
    <name evidence="1" type="ORF">DGG96_07290</name>
</gene>
<organism evidence="1 2">
    <name type="scientific">Legionella qingyii</name>
    <dbReference type="NCBI Taxonomy" id="2184757"/>
    <lineage>
        <taxon>Bacteria</taxon>
        <taxon>Pseudomonadati</taxon>
        <taxon>Pseudomonadota</taxon>
        <taxon>Gammaproteobacteria</taxon>
        <taxon>Legionellales</taxon>
        <taxon>Legionellaceae</taxon>
        <taxon>Legionella</taxon>
    </lineage>
</organism>
<comment type="caution">
    <text evidence="1">The sequence shown here is derived from an EMBL/GenBank/DDBJ whole genome shotgun (WGS) entry which is preliminary data.</text>
</comment>
<reference evidence="1 2" key="1">
    <citation type="submission" date="2018-05" db="EMBL/GenBank/DDBJ databases">
        <title>Legionella qingyii sp.nov., whole genome shotgun sequence.</title>
        <authorList>
            <person name="Wu H."/>
            <person name="Zhu Q."/>
            <person name="Hu C."/>
        </authorList>
    </citation>
    <scope>NUCLEOTIDE SEQUENCE [LARGE SCALE GENOMIC DNA]</scope>
    <source>
        <strain evidence="1 2">HEB18</strain>
    </source>
</reference>
<evidence type="ECO:0000313" key="1">
    <source>
        <dbReference type="EMBL" id="PWY56290.1"/>
    </source>
</evidence>
<protein>
    <submittedName>
        <fullName evidence="1">Uncharacterized protein</fullName>
    </submittedName>
</protein>
<sequence>MHGLFRVLTEMSIIHLIDLLIDQSINGKVRLLVCNSLGIKLMGILISNQKIVFSGQRLGKKVKVKEVIFREKLQVIHLYSTPNCVDFRSIYELYLYLIL</sequence>
<evidence type="ECO:0000313" key="2">
    <source>
        <dbReference type="Proteomes" id="UP000247152"/>
    </source>
</evidence>
<accession>A0A317U7B9</accession>
<dbReference type="Proteomes" id="UP000247152">
    <property type="component" value="Unassembled WGS sequence"/>
</dbReference>
<proteinExistence type="predicted"/>
<name>A0A317U7B9_9GAMM</name>
<dbReference type="EMBL" id="QHJG01000009">
    <property type="protein sequence ID" value="PWY56290.1"/>
    <property type="molecule type" value="Genomic_DNA"/>
</dbReference>
<dbReference type="AlphaFoldDB" id="A0A317U7B9"/>